<evidence type="ECO:0000313" key="1">
    <source>
        <dbReference type="EMBL" id="KDO47402.1"/>
    </source>
</evidence>
<dbReference type="AlphaFoldDB" id="A0A067E838"/>
<proteinExistence type="predicted"/>
<accession>A0A067E838</accession>
<dbReference type="EMBL" id="KK785178">
    <property type="protein sequence ID" value="KDO47402.1"/>
    <property type="molecule type" value="Genomic_DNA"/>
</dbReference>
<reference evidence="1 2" key="1">
    <citation type="submission" date="2014-04" db="EMBL/GenBank/DDBJ databases">
        <authorList>
            <consortium name="International Citrus Genome Consortium"/>
            <person name="Gmitter F."/>
            <person name="Chen C."/>
            <person name="Farmerie W."/>
            <person name="Harkins T."/>
            <person name="Desany B."/>
            <person name="Mohiuddin M."/>
            <person name="Kodira C."/>
            <person name="Borodovsky M."/>
            <person name="Lomsadze A."/>
            <person name="Burns P."/>
            <person name="Jenkins J."/>
            <person name="Prochnik S."/>
            <person name="Shu S."/>
            <person name="Chapman J."/>
            <person name="Pitluck S."/>
            <person name="Schmutz J."/>
            <person name="Rokhsar D."/>
        </authorList>
    </citation>
    <scope>NUCLEOTIDE SEQUENCE</scope>
</reference>
<gene>
    <name evidence="1" type="ORF">CISIN_1g040391mg</name>
</gene>
<keyword evidence="2" id="KW-1185">Reference proteome</keyword>
<dbReference type="Proteomes" id="UP000027120">
    <property type="component" value="Unassembled WGS sequence"/>
</dbReference>
<organism evidence="1 2">
    <name type="scientific">Citrus sinensis</name>
    <name type="common">Sweet orange</name>
    <name type="synonym">Citrus aurantium var. sinensis</name>
    <dbReference type="NCBI Taxonomy" id="2711"/>
    <lineage>
        <taxon>Eukaryota</taxon>
        <taxon>Viridiplantae</taxon>
        <taxon>Streptophyta</taxon>
        <taxon>Embryophyta</taxon>
        <taxon>Tracheophyta</taxon>
        <taxon>Spermatophyta</taxon>
        <taxon>Magnoliopsida</taxon>
        <taxon>eudicotyledons</taxon>
        <taxon>Gunneridae</taxon>
        <taxon>Pentapetalae</taxon>
        <taxon>rosids</taxon>
        <taxon>malvids</taxon>
        <taxon>Sapindales</taxon>
        <taxon>Rutaceae</taxon>
        <taxon>Aurantioideae</taxon>
        <taxon>Citrus</taxon>
    </lineage>
</organism>
<protein>
    <submittedName>
        <fullName evidence="1">Uncharacterized protein</fullName>
    </submittedName>
</protein>
<name>A0A067E838_CITSI</name>
<evidence type="ECO:0000313" key="2">
    <source>
        <dbReference type="Proteomes" id="UP000027120"/>
    </source>
</evidence>
<sequence length="71" mass="8375">MRSMRREEDNKEVSITFYLLKITLPFTHDEITVIGEGWIFVRNRFPTISKGPMLDQFGILSTRMQTILLEL</sequence>